<evidence type="ECO:0000313" key="1">
    <source>
        <dbReference type="EMBL" id="CEK83205.1"/>
    </source>
</evidence>
<feature type="non-terminal residue" evidence="1">
    <location>
        <position position="49"/>
    </location>
</feature>
<sequence>MNKTWFKSSSSNMSLAERCFHHSRLKNSRSLASFSTSPKVMLKVSLISC</sequence>
<dbReference type="AlphaFoldDB" id="A0A0B7ATG8"/>
<accession>A0A0B7ATG8</accession>
<organism evidence="1">
    <name type="scientific">Arion vulgaris</name>
    <dbReference type="NCBI Taxonomy" id="1028688"/>
    <lineage>
        <taxon>Eukaryota</taxon>
        <taxon>Metazoa</taxon>
        <taxon>Spiralia</taxon>
        <taxon>Lophotrochozoa</taxon>
        <taxon>Mollusca</taxon>
        <taxon>Gastropoda</taxon>
        <taxon>Heterobranchia</taxon>
        <taxon>Euthyneura</taxon>
        <taxon>Panpulmonata</taxon>
        <taxon>Eupulmonata</taxon>
        <taxon>Stylommatophora</taxon>
        <taxon>Helicina</taxon>
        <taxon>Arionoidea</taxon>
        <taxon>Arionidae</taxon>
        <taxon>Arion</taxon>
    </lineage>
</organism>
<proteinExistence type="predicted"/>
<dbReference type="EMBL" id="HACG01036340">
    <property type="protein sequence ID" value="CEK83205.1"/>
    <property type="molecule type" value="Transcribed_RNA"/>
</dbReference>
<reference evidence="1" key="1">
    <citation type="submission" date="2014-12" db="EMBL/GenBank/DDBJ databases">
        <title>Insight into the proteome of Arion vulgaris.</title>
        <authorList>
            <person name="Aradska J."/>
            <person name="Bulat T."/>
            <person name="Smidak R."/>
            <person name="Sarate P."/>
            <person name="Gangsoo J."/>
            <person name="Sialana F."/>
            <person name="Bilban M."/>
            <person name="Lubec G."/>
        </authorList>
    </citation>
    <scope>NUCLEOTIDE SEQUENCE</scope>
    <source>
        <tissue evidence="1">Skin</tissue>
    </source>
</reference>
<protein>
    <submittedName>
        <fullName evidence="1">Uncharacterized protein</fullName>
    </submittedName>
</protein>
<gene>
    <name evidence="1" type="primary">ORF135815</name>
</gene>
<name>A0A0B7ATG8_9EUPU</name>